<name>A6DN16_9BACT</name>
<gene>
    <name evidence="1" type="ORF">LNTAR_07404</name>
</gene>
<accession>A6DN16</accession>
<dbReference type="EMBL" id="ABCK01000012">
    <property type="protein sequence ID" value="EDM27052.1"/>
    <property type="molecule type" value="Genomic_DNA"/>
</dbReference>
<organism evidence="1 2">
    <name type="scientific">Lentisphaera araneosa HTCC2155</name>
    <dbReference type="NCBI Taxonomy" id="313628"/>
    <lineage>
        <taxon>Bacteria</taxon>
        <taxon>Pseudomonadati</taxon>
        <taxon>Lentisphaerota</taxon>
        <taxon>Lentisphaeria</taxon>
        <taxon>Lentisphaerales</taxon>
        <taxon>Lentisphaeraceae</taxon>
        <taxon>Lentisphaera</taxon>
    </lineage>
</organism>
<protein>
    <recommendedName>
        <fullName evidence="3">DUF1552 domain-containing protein</fullName>
    </recommendedName>
</protein>
<dbReference type="AlphaFoldDB" id="A6DN16"/>
<keyword evidence="2" id="KW-1185">Reference proteome</keyword>
<dbReference type="STRING" id="313628.LNTAR_07404"/>
<evidence type="ECO:0000313" key="2">
    <source>
        <dbReference type="Proteomes" id="UP000004947"/>
    </source>
</evidence>
<comment type="caution">
    <text evidence="1">The sequence shown here is derived from an EMBL/GenBank/DDBJ whole genome shotgun (WGS) entry which is preliminary data.</text>
</comment>
<dbReference type="Proteomes" id="UP000004947">
    <property type="component" value="Unassembled WGS sequence"/>
</dbReference>
<sequence>MKTNINRRHFLRGAGAMITLPALESLGYDSRLSSRVQKPATPPNRLLFMSIGFGVTDKTWFPNINDTGSDYKLSKGLKPLERHKNDMAIIQGCQHQYSNEAHWGSTFWLTGANRYAVPGQKFHNTISADQVAARQFGKNTRFSSIQIDSKRANNEGHGPGLSLAWNDQGKPVAGLDSADKLFHALFSEDTLPLPERQKAIAKKRSVLDAVLTDAKGIQRGLSKGDTDKLNEYYQSIRDIEVRLAKDEKWLDVPKTAAPLSEPRAGLEGIDEIKVMYDLMVAAIQTDNTRVLTYRLPGQALLNSLGYEVSSHNVSHYSPGDREEASKQRDLAHSKLLAGLMDKLKAVKEPDGSSLFDHTLLAFGSNIRSIHHLDNCPTLIAGGNKNLKLGQHIAAKKDTPLNNVWLSMLQASGVKVNSHGDSTGTIKELMA</sequence>
<evidence type="ECO:0008006" key="3">
    <source>
        <dbReference type="Google" id="ProtNLM"/>
    </source>
</evidence>
<dbReference type="RefSeq" id="WP_007279259.1">
    <property type="nucleotide sequence ID" value="NZ_ABCK01000012.1"/>
</dbReference>
<reference evidence="1 2" key="1">
    <citation type="journal article" date="2010" name="J. Bacteriol.">
        <title>Genome sequence of Lentisphaera araneosa HTCC2155T, the type species of the order Lentisphaerales in the phylum Lentisphaerae.</title>
        <authorList>
            <person name="Thrash J.C."/>
            <person name="Cho J.C."/>
            <person name="Vergin K.L."/>
            <person name="Morris R.M."/>
            <person name="Giovannoni S.J."/>
        </authorList>
    </citation>
    <scope>NUCLEOTIDE SEQUENCE [LARGE SCALE GENOMIC DNA]</scope>
    <source>
        <strain evidence="1 2">HTCC2155</strain>
    </source>
</reference>
<dbReference type="InterPro" id="IPR011447">
    <property type="entry name" value="DUF1552"/>
</dbReference>
<evidence type="ECO:0000313" key="1">
    <source>
        <dbReference type="EMBL" id="EDM27052.1"/>
    </source>
</evidence>
<dbReference type="OrthoDB" id="9146593at2"/>
<dbReference type="eggNOG" id="COG2960">
    <property type="taxonomic scope" value="Bacteria"/>
</dbReference>
<dbReference type="Pfam" id="PF07586">
    <property type="entry name" value="HXXSHH"/>
    <property type="match status" value="1"/>
</dbReference>
<proteinExistence type="predicted"/>